<feature type="domain" description="NTF2 fold" evidence="1">
    <location>
        <begin position="121"/>
        <end position="180"/>
    </location>
</feature>
<reference evidence="3" key="1">
    <citation type="submission" date="2016-10" db="EMBL/GenBank/DDBJ databases">
        <authorList>
            <person name="Varghese N."/>
            <person name="Submissions S."/>
        </authorList>
    </citation>
    <scope>NUCLEOTIDE SEQUENCE [LARGE SCALE GENOMIC DNA]</scope>
    <source>
        <strain evidence="3">CGMCC 1.8946</strain>
    </source>
</reference>
<protein>
    <submittedName>
        <fullName evidence="2">NTF2 fold immunity protein</fullName>
    </submittedName>
</protein>
<gene>
    <name evidence="2" type="ORF">SAMN04487970_104232</name>
</gene>
<keyword evidence="3" id="KW-1185">Reference proteome</keyword>
<evidence type="ECO:0000313" key="2">
    <source>
        <dbReference type="EMBL" id="SCW76231.1"/>
    </source>
</evidence>
<dbReference type="RefSeq" id="WP_245719770.1">
    <property type="nucleotide sequence ID" value="NZ_FMTT01000042.1"/>
</dbReference>
<accession>A0A1G4T4K1</accession>
<evidence type="ECO:0000259" key="1">
    <source>
        <dbReference type="Pfam" id="PF15631"/>
    </source>
</evidence>
<dbReference type="PROSITE" id="PS00018">
    <property type="entry name" value="EF_HAND_1"/>
    <property type="match status" value="1"/>
</dbReference>
<proteinExistence type="predicted"/>
<dbReference type="InterPro" id="IPR028921">
    <property type="entry name" value="NTF2_fold_dom"/>
</dbReference>
<dbReference type="Pfam" id="PF15631">
    <property type="entry name" value="Imm-NTF2-2"/>
    <property type="match status" value="1"/>
</dbReference>
<sequence>MEVHRFLLDLNNLFEGDFKMSFMDGLEQFIAEQERERDRLRVNQITVRVDHKKKSKRNVYQKEKVIEYGFVERDLDDENLIGRFELYFADRDTLLQQDRFGNEIAFGELTDEHAVATAIFSYLAEYYSHFLEETPFAISYNPIAEAWIVEGTLPPGCQGGVIYYALAKENGKLLMMYGTR</sequence>
<dbReference type="AlphaFoldDB" id="A0A1G4T4K1"/>
<dbReference type="EMBL" id="FMTT01000042">
    <property type="protein sequence ID" value="SCW76231.1"/>
    <property type="molecule type" value="Genomic_DNA"/>
</dbReference>
<name>A0A1G4T4K1_9BACL</name>
<dbReference type="Proteomes" id="UP000198601">
    <property type="component" value="Unassembled WGS sequence"/>
</dbReference>
<dbReference type="InterPro" id="IPR018247">
    <property type="entry name" value="EF_Hand_1_Ca_BS"/>
</dbReference>
<organism evidence="2 3">
    <name type="scientific">Paenibacillus tianmuensis</name>
    <dbReference type="NCBI Taxonomy" id="624147"/>
    <lineage>
        <taxon>Bacteria</taxon>
        <taxon>Bacillati</taxon>
        <taxon>Bacillota</taxon>
        <taxon>Bacilli</taxon>
        <taxon>Bacillales</taxon>
        <taxon>Paenibacillaceae</taxon>
        <taxon>Paenibacillus</taxon>
    </lineage>
</organism>
<evidence type="ECO:0000313" key="3">
    <source>
        <dbReference type="Proteomes" id="UP000198601"/>
    </source>
</evidence>